<accession>A0A814B3Q7</accession>
<feature type="domain" description="Rab-GAP TBC" evidence="7">
    <location>
        <begin position="66"/>
        <end position="253"/>
    </location>
</feature>
<evidence type="ECO:0000256" key="6">
    <source>
        <dbReference type="ARBA" id="ARBA00034103"/>
    </source>
</evidence>
<dbReference type="PROSITE" id="PS50086">
    <property type="entry name" value="TBC_RABGAP"/>
    <property type="match status" value="1"/>
</dbReference>
<dbReference type="AlphaFoldDB" id="A0A814B3Q7"/>
<feature type="domain" description="TLDc" evidence="8">
    <location>
        <begin position="400"/>
        <end position="576"/>
    </location>
</feature>
<evidence type="ECO:0000256" key="3">
    <source>
        <dbReference type="ARBA" id="ARBA00023018"/>
    </source>
</evidence>
<dbReference type="GO" id="GO:0030659">
    <property type="term" value="C:cytoplasmic vesicle membrane"/>
    <property type="evidence" value="ECO:0007669"/>
    <property type="project" value="UniProtKB-SubCell"/>
</dbReference>
<evidence type="ECO:0000313" key="9">
    <source>
        <dbReference type="EMBL" id="CAF0921508.1"/>
    </source>
</evidence>
<comment type="subcellular location">
    <subcellularLocation>
        <location evidence="1">Cytoplasmic vesicle membrane</location>
    </subcellularLocation>
    <subcellularLocation>
        <location evidence="2">Endomembrane system</location>
        <topology evidence="2">Peripheral membrane protein</topology>
    </subcellularLocation>
    <subcellularLocation>
        <location evidence="6">Synapse</location>
    </subcellularLocation>
</comment>
<comment type="caution">
    <text evidence="9">The sequence shown here is derived from an EMBL/GenBank/DDBJ whole genome shotgun (WGS) entry which is preliminary data.</text>
</comment>
<keyword evidence="5" id="KW-0968">Cytoplasmic vesicle</keyword>
<dbReference type="PANTHER" id="PTHR23354">
    <property type="entry name" value="NUCLEOLAR PROTEIN 7/ESTROGEN RECEPTOR COACTIVATOR-RELATED"/>
    <property type="match status" value="1"/>
</dbReference>
<evidence type="ECO:0000259" key="8">
    <source>
        <dbReference type="PROSITE" id="PS51886"/>
    </source>
</evidence>
<evidence type="ECO:0008006" key="11">
    <source>
        <dbReference type="Google" id="ProtNLM"/>
    </source>
</evidence>
<evidence type="ECO:0000259" key="7">
    <source>
        <dbReference type="PROSITE" id="PS50086"/>
    </source>
</evidence>
<keyword evidence="10" id="KW-1185">Reference proteome</keyword>
<dbReference type="Pfam" id="PF00566">
    <property type="entry name" value="RabGAP-TBC"/>
    <property type="match status" value="1"/>
</dbReference>
<keyword evidence="4" id="KW-0472">Membrane</keyword>
<dbReference type="Pfam" id="PF07534">
    <property type="entry name" value="TLD"/>
    <property type="match status" value="1"/>
</dbReference>
<organism evidence="9 10">
    <name type="scientific">Adineta ricciae</name>
    <name type="common">Rotifer</name>
    <dbReference type="NCBI Taxonomy" id="249248"/>
    <lineage>
        <taxon>Eukaryota</taxon>
        <taxon>Metazoa</taxon>
        <taxon>Spiralia</taxon>
        <taxon>Gnathifera</taxon>
        <taxon>Rotifera</taxon>
        <taxon>Eurotatoria</taxon>
        <taxon>Bdelloidea</taxon>
        <taxon>Adinetida</taxon>
        <taxon>Adinetidae</taxon>
        <taxon>Adineta</taxon>
    </lineage>
</organism>
<protein>
    <recommendedName>
        <fullName evidence="11">TBC1 domain family member 24</fullName>
    </recommendedName>
</protein>
<reference evidence="9" key="1">
    <citation type="submission" date="2021-02" db="EMBL/GenBank/DDBJ databases">
        <authorList>
            <person name="Nowell W R."/>
        </authorList>
    </citation>
    <scope>NUCLEOTIDE SEQUENCE</scope>
</reference>
<dbReference type="Proteomes" id="UP000663828">
    <property type="component" value="Unassembled WGS sequence"/>
</dbReference>
<sequence>MHPALTTLTSICEDTQNTVDVERKELKPFNRQLLSEEFLNKFLSIHFEDNVTLTNLKQLFRTTHLHIAHPLRSSLWFDILRQEQKYKQYKFQQAVERYPEDIRNIFGRRNDIIVRLPSCIDINHLPNYHLNRKGQHARTRILSVFAYYHPDVTWAPLLAPIAALFLHYMTEIDAYESLLILTSNNYNIITQTEIQYQSLMHAFRSLLRRHYHSAYEILSKYQQNIFDQWLWILFEYLPLKYLTPIVDCLLIEDMKILIRFSMILMNHFAKFLSNQQFKPKRRYSIFHRDTYSRLSSMTSAMKENSTVSDEVLINYMQQFDFPIEKLFKQAFSIRNLRRKDIFRTIQIEEDKIKQERRFLRSISHNSEQHVSNSSSTTASARGYNHQNSTAIIMIREFDTSIASHSDFAYLWSLIPSRLTEYQPERIYSSNIHGRRLRTLYDHVEFYEHCFIIIRNELEEIFGVFCSSALSSRSKARLWFGTGETFLFTLKPKRQVFKWVGYQKLTMGDTKPYEDYFIHADDERLQFGGSKEALDVGLCIQHDLNEGSTKQCDTYANKPLSSCEYFQIIEIEVFGFTR</sequence>
<dbReference type="GO" id="GO:0012505">
    <property type="term" value="C:endomembrane system"/>
    <property type="evidence" value="ECO:0007669"/>
    <property type="project" value="UniProtKB-SubCell"/>
</dbReference>
<name>A0A814B3Q7_ADIRI</name>
<dbReference type="SUPFAM" id="SSF47923">
    <property type="entry name" value="Ypt/Rab-GAP domain of gyp1p"/>
    <property type="match status" value="1"/>
</dbReference>
<dbReference type="EMBL" id="CAJNOR010000461">
    <property type="protein sequence ID" value="CAF0921508.1"/>
    <property type="molecule type" value="Genomic_DNA"/>
</dbReference>
<dbReference type="PROSITE" id="PS51886">
    <property type="entry name" value="TLDC"/>
    <property type="match status" value="1"/>
</dbReference>
<evidence type="ECO:0000256" key="1">
    <source>
        <dbReference type="ARBA" id="ARBA00004156"/>
    </source>
</evidence>
<keyword evidence="3" id="KW-0770">Synapse</keyword>
<dbReference type="SMART" id="SM00584">
    <property type="entry name" value="TLDc"/>
    <property type="match status" value="1"/>
</dbReference>
<dbReference type="SMART" id="SM00164">
    <property type="entry name" value="TBC"/>
    <property type="match status" value="1"/>
</dbReference>
<dbReference type="InterPro" id="IPR006571">
    <property type="entry name" value="TLDc_dom"/>
</dbReference>
<dbReference type="Gene3D" id="1.10.472.80">
    <property type="entry name" value="Ypt/Rab-GAP domain of gyp1p, domain 3"/>
    <property type="match status" value="1"/>
</dbReference>
<proteinExistence type="predicted"/>
<dbReference type="GO" id="GO:0045202">
    <property type="term" value="C:synapse"/>
    <property type="evidence" value="ECO:0007669"/>
    <property type="project" value="UniProtKB-SubCell"/>
</dbReference>
<dbReference type="PANTHER" id="PTHR23354:SF122">
    <property type="entry name" value="GTPASE-ACTIVATING PROTEIN SKYWALKER"/>
    <property type="match status" value="1"/>
</dbReference>
<dbReference type="InterPro" id="IPR000195">
    <property type="entry name" value="Rab-GAP-TBC_dom"/>
</dbReference>
<evidence type="ECO:0000256" key="5">
    <source>
        <dbReference type="ARBA" id="ARBA00023329"/>
    </source>
</evidence>
<gene>
    <name evidence="9" type="ORF">XAT740_LOCUS9063</name>
</gene>
<dbReference type="InterPro" id="IPR035969">
    <property type="entry name" value="Rab-GAP_TBC_sf"/>
</dbReference>
<evidence type="ECO:0000313" key="10">
    <source>
        <dbReference type="Proteomes" id="UP000663828"/>
    </source>
</evidence>
<evidence type="ECO:0000256" key="2">
    <source>
        <dbReference type="ARBA" id="ARBA00004184"/>
    </source>
</evidence>
<evidence type="ECO:0000256" key="4">
    <source>
        <dbReference type="ARBA" id="ARBA00023136"/>
    </source>
</evidence>